<feature type="region of interest" description="Disordered" evidence="6">
    <location>
        <begin position="32"/>
        <end position="66"/>
    </location>
</feature>
<evidence type="ECO:0000256" key="4">
    <source>
        <dbReference type="ARBA" id="ARBA00022729"/>
    </source>
</evidence>
<keyword evidence="11" id="KW-1185">Reference proteome</keyword>
<evidence type="ECO:0000256" key="5">
    <source>
        <dbReference type="ARBA" id="ARBA00023088"/>
    </source>
</evidence>
<evidence type="ECO:0000256" key="3">
    <source>
        <dbReference type="ARBA" id="ARBA00022525"/>
    </source>
</evidence>
<feature type="region of interest" description="Disordered" evidence="6">
    <location>
        <begin position="723"/>
        <end position="771"/>
    </location>
</feature>
<evidence type="ECO:0000256" key="1">
    <source>
        <dbReference type="ARBA" id="ARBA00004168"/>
    </source>
</evidence>
<evidence type="ECO:0000259" key="9">
    <source>
        <dbReference type="SMART" id="SM00014"/>
    </source>
</evidence>
<evidence type="ECO:0000256" key="2">
    <source>
        <dbReference type="ARBA" id="ARBA00022512"/>
    </source>
</evidence>
<keyword evidence="5" id="KW-0572">Peptidoglycan-anchor</keyword>
<dbReference type="RefSeq" id="WP_143596026.1">
    <property type="nucleotide sequence ID" value="NZ_OBEK01000004.1"/>
</dbReference>
<proteinExistence type="predicted"/>
<dbReference type="InterPro" id="IPR011050">
    <property type="entry name" value="Pectin_lyase_fold/virulence"/>
</dbReference>
<feature type="region of interest" description="Disordered" evidence="6">
    <location>
        <begin position="946"/>
        <end position="973"/>
    </location>
</feature>
<dbReference type="Pfam" id="PF00746">
    <property type="entry name" value="Gram_pos_anchor"/>
    <property type="match status" value="1"/>
</dbReference>
<evidence type="ECO:0000256" key="7">
    <source>
        <dbReference type="SAM" id="Phobius"/>
    </source>
</evidence>
<evidence type="ECO:0000256" key="8">
    <source>
        <dbReference type="SAM" id="SignalP"/>
    </source>
</evidence>
<dbReference type="SUPFAM" id="SSF48317">
    <property type="entry name" value="Acid phosphatase/Vanadium-dependent haloperoxidase"/>
    <property type="match status" value="1"/>
</dbReference>
<dbReference type="Pfam" id="PF01569">
    <property type="entry name" value="PAP2"/>
    <property type="match status" value="1"/>
</dbReference>
<feature type="compositionally biased region" description="Polar residues" evidence="6">
    <location>
        <begin position="37"/>
        <end position="52"/>
    </location>
</feature>
<dbReference type="InterPro" id="IPR036938">
    <property type="entry name" value="PAP2/HPO_sf"/>
</dbReference>
<dbReference type="AlphaFoldDB" id="A0A285P6K7"/>
<keyword evidence="7" id="KW-1133">Transmembrane helix</keyword>
<dbReference type="OrthoDB" id="9780507at2"/>
<keyword evidence="7" id="KW-0812">Transmembrane</keyword>
<keyword evidence="3" id="KW-0964">Secreted</keyword>
<evidence type="ECO:0000313" key="11">
    <source>
        <dbReference type="Proteomes" id="UP000219356"/>
    </source>
</evidence>
<reference evidence="11" key="1">
    <citation type="submission" date="2017-09" db="EMBL/GenBank/DDBJ databases">
        <authorList>
            <person name="Varghese N."/>
            <person name="Submissions S."/>
        </authorList>
    </citation>
    <scope>NUCLEOTIDE SEQUENCE [LARGE SCALE GENOMIC DNA]</scope>
    <source>
        <strain evidence="11">CGMCC 1.8913</strain>
    </source>
</reference>
<comment type="subcellular location">
    <subcellularLocation>
        <location evidence="1">Secreted</location>
        <location evidence="1">Cell wall</location>
        <topology evidence="1">Peptidoglycan-anchor</topology>
    </subcellularLocation>
</comment>
<feature type="signal peptide" evidence="8">
    <location>
        <begin position="1"/>
        <end position="27"/>
    </location>
</feature>
<protein>
    <submittedName>
        <fullName evidence="10">LPXTG-motif cell wall anchor domain-containing protein</fullName>
    </submittedName>
</protein>
<dbReference type="Gene3D" id="1.20.144.10">
    <property type="entry name" value="Phosphatidic acid phosphatase type 2/haloperoxidase"/>
    <property type="match status" value="1"/>
</dbReference>
<feature type="domain" description="Phosphatidic acid phosphatase type 2/haloperoxidase" evidence="9">
    <location>
        <begin position="304"/>
        <end position="408"/>
    </location>
</feature>
<organism evidence="10 11">
    <name type="scientific">Terribacillus aidingensis</name>
    <dbReference type="NCBI Taxonomy" id="586416"/>
    <lineage>
        <taxon>Bacteria</taxon>
        <taxon>Bacillati</taxon>
        <taxon>Bacillota</taxon>
        <taxon>Bacilli</taxon>
        <taxon>Bacillales</taxon>
        <taxon>Bacillaceae</taxon>
        <taxon>Terribacillus</taxon>
    </lineage>
</organism>
<sequence length="1009" mass="110841">MRFIKKIAVILLLAVLTVTSIELPVLAASHQEITKPSKPQGTSGELNTNPPAVNQPLPVVDNGGNANDPTLKNIAGTNPFISILDGFDQVWSMNQPDWRDGSALTVPGANGKAAKYGDGPTVYFDGYKNDPTKVVADKKTYANEEIRNPETWKANIKYVEDVTNNRTDEEVLAAYYDDQRDKIYSVMDAYGPLANTYADIVNPTTSVVRSKADMNVVLEEETVEDQSQGMGQWEGTKLTDAMDLVHLIRFRNPSSSSPSKYFFSSPRPYRMNSNGEVKEVVDEYGLPKWTTIGSGEAAEEELPSGGKKATGERHYQQYETNVKVIPALEYVKRKAEDGRGKDGAFPSGHTSAAYLSSFGFAYATPERYAEFLTRAAQMGENRIVTGMHSPLDVIGGRIQSTAMTAYAFNLKENEAVLDKAYQNAGEVFGEAADAKGMSLYEYAHTVTEDYTFESAYDEQKWEDHDANKAFYREKLTYGLPQNGVKGLDPVVPKGAEALLETRQPYLTDKQRREVLYTTEIESGYPVLDESNGWGRLDLVTASDGYGAFLSDVTVNMDASKGRFNAHDWWRNDITGSGMLTKQGTGTLTLTGNNSYAGGTLLQGGTLEAASATAFGEGDLYVEDGTVLVTGEEPLNVKGNFTMEAGSLDIAMDNGDTQLQVDGQLYLDGGDLDLDLSTYEIDKAADITLMTADKVNGKFDTVTADGYDVTVTYNENNAVAHIEAIGTSDPGTPDSEDPETPGNEENPKDPEDTDEPESPQKQTSVTLTPDVIDGEATIETDALYQLADQGELTIDLQDQNDSVNLALTSEQIKWLKEHHITINIELKNVSLRLASSNFIHESEAAAIQFNRLADIDQAVSAVYDFTITQGGKELKTFEEKVTLTFSVDSDKVNNQDKVQIFYQNPESKEWEAIGGEWQDGSVTAQTDHFSTYTAFEDGETLLQPVTEDGETQQQPEAEDGETQQQSEIEDGQKLPETATNTYQYLLAGLILLVSGTIFFFIRRRKASLFK</sequence>
<accession>A0A285P6K7</accession>
<name>A0A285P6K7_9BACI</name>
<keyword evidence="4 8" id="KW-0732">Signal</keyword>
<dbReference type="InterPro" id="IPR000326">
    <property type="entry name" value="PAP2/HPO"/>
</dbReference>
<dbReference type="Pfam" id="PF12951">
    <property type="entry name" value="PATR"/>
    <property type="match status" value="1"/>
</dbReference>
<dbReference type="InterPro" id="IPR019931">
    <property type="entry name" value="LPXTG_anchor"/>
</dbReference>
<dbReference type="SUPFAM" id="SSF51126">
    <property type="entry name" value="Pectin lyase-like"/>
    <property type="match status" value="1"/>
</dbReference>
<gene>
    <name evidence="10" type="ORF">SAMN05421503_2653</name>
</gene>
<dbReference type="SMART" id="SM00014">
    <property type="entry name" value="acidPPc"/>
    <property type="match status" value="1"/>
</dbReference>
<dbReference type="Proteomes" id="UP000219356">
    <property type="component" value="Unassembled WGS sequence"/>
</dbReference>
<feature type="transmembrane region" description="Helical" evidence="7">
    <location>
        <begin position="981"/>
        <end position="1000"/>
    </location>
</feature>
<evidence type="ECO:0000256" key="6">
    <source>
        <dbReference type="SAM" id="MobiDB-lite"/>
    </source>
</evidence>
<dbReference type="EMBL" id="OBEK01000004">
    <property type="protein sequence ID" value="SNZ15511.1"/>
    <property type="molecule type" value="Genomic_DNA"/>
</dbReference>
<dbReference type="NCBIfam" id="TIGR02601">
    <property type="entry name" value="autotrns_rpt"/>
    <property type="match status" value="1"/>
</dbReference>
<evidence type="ECO:0000313" key="10">
    <source>
        <dbReference type="EMBL" id="SNZ15511.1"/>
    </source>
</evidence>
<feature type="chain" id="PRO_5012334702" evidence="8">
    <location>
        <begin position="28"/>
        <end position="1009"/>
    </location>
</feature>
<keyword evidence="2" id="KW-0134">Cell wall</keyword>
<dbReference type="InterPro" id="IPR013425">
    <property type="entry name" value="Autotrns_rpt"/>
</dbReference>
<keyword evidence="7" id="KW-0472">Membrane</keyword>
<dbReference type="NCBIfam" id="TIGR01167">
    <property type="entry name" value="LPXTG_anchor"/>
    <property type="match status" value="1"/>
</dbReference>